<name>A0A9X2SJI1_9PSEU</name>
<feature type="domain" description="SnoaL-like" evidence="1">
    <location>
        <begin position="7"/>
        <end position="111"/>
    </location>
</feature>
<organism evidence="2 3">
    <name type="scientific">Amycolatopsis iheyensis</name>
    <dbReference type="NCBI Taxonomy" id="2945988"/>
    <lineage>
        <taxon>Bacteria</taxon>
        <taxon>Bacillati</taxon>
        <taxon>Actinomycetota</taxon>
        <taxon>Actinomycetes</taxon>
        <taxon>Pseudonocardiales</taxon>
        <taxon>Pseudonocardiaceae</taxon>
        <taxon>Amycolatopsis</taxon>
    </lineage>
</organism>
<dbReference type="EMBL" id="JAMXQV010000007">
    <property type="protein sequence ID" value="MCR6484058.1"/>
    <property type="molecule type" value="Genomic_DNA"/>
</dbReference>
<dbReference type="InterPro" id="IPR032710">
    <property type="entry name" value="NTF2-like_dom_sf"/>
</dbReference>
<sequence length="256" mass="28128">MTTKLIDRYVAVWNEPDPATRRRAVTELWAEDGVQYTESAEHRGRDALEARVAGAHEQFVAPGEFVFVAAEEVLDHHDAITFTTHMVPTTGGAPVWSGTIFLMLDQDGRIRHDHQFTGAEAGTRAAVTEFLTRLADGDPDRIAELFAAAVDWQLDWPEAGHPAVPWIRERSTRADVAEHFRELNTFHVPGARGGTAPRILVDGPDAVVLGDIRQTVKATGRAYTARCALHLTVDSGVITRYHVYEDSLTVAQALAG</sequence>
<dbReference type="InterPro" id="IPR037401">
    <property type="entry name" value="SnoaL-like"/>
</dbReference>
<dbReference type="SUPFAM" id="SSF54427">
    <property type="entry name" value="NTF2-like"/>
    <property type="match status" value="2"/>
</dbReference>
<dbReference type="Pfam" id="PF12680">
    <property type="entry name" value="SnoaL_2"/>
    <property type="match status" value="2"/>
</dbReference>
<accession>A0A9X2SJI1</accession>
<proteinExistence type="predicted"/>
<dbReference type="AlphaFoldDB" id="A0A9X2SJI1"/>
<dbReference type="RefSeq" id="WP_257920695.1">
    <property type="nucleotide sequence ID" value="NZ_JAMXQV010000007.1"/>
</dbReference>
<feature type="domain" description="SnoaL-like" evidence="1">
    <location>
        <begin position="127"/>
        <end position="241"/>
    </location>
</feature>
<evidence type="ECO:0000313" key="2">
    <source>
        <dbReference type="EMBL" id="MCR6484058.1"/>
    </source>
</evidence>
<dbReference type="Gene3D" id="3.10.450.50">
    <property type="match status" value="2"/>
</dbReference>
<protein>
    <submittedName>
        <fullName evidence="2">Nuclear transport factor 2 family protein</fullName>
    </submittedName>
</protein>
<comment type="caution">
    <text evidence="2">The sequence shown here is derived from an EMBL/GenBank/DDBJ whole genome shotgun (WGS) entry which is preliminary data.</text>
</comment>
<reference evidence="2" key="1">
    <citation type="submission" date="2022-06" db="EMBL/GenBank/DDBJ databases">
        <title>Amycolatopsis iheyaensis sp. nov., a new species of the genus Amycolatopsis isolated from soil in Iheya island, Japan.</title>
        <authorList>
            <person name="Ngamcharungchit C."/>
            <person name="Kanto H."/>
            <person name="Take A."/>
            <person name="Intra B."/>
            <person name="Matsumoto A."/>
            <person name="Panbangred W."/>
            <person name="Inahashi Y."/>
        </authorList>
    </citation>
    <scope>NUCLEOTIDE SEQUENCE</scope>
    <source>
        <strain evidence="2">OK19-0408</strain>
    </source>
</reference>
<evidence type="ECO:0000259" key="1">
    <source>
        <dbReference type="Pfam" id="PF12680"/>
    </source>
</evidence>
<dbReference type="Proteomes" id="UP001144096">
    <property type="component" value="Unassembled WGS sequence"/>
</dbReference>
<evidence type="ECO:0000313" key="3">
    <source>
        <dbReference type="Proteomes" id="UP001144096"/>
    </source>
</evidence>
<gene>
    <name evidence="2" type="ORF">M8542_14645</name>
</gene>
<keyword evidence="3" id="KW-1185">Reference proteome</keyword>